<feature type="region of interest" description="Disordered" evidence="1">
    <location>
        <begin position="173"/>
        <end position="237"/>
    </location>
</feature>
<feature type="compositionally biased region" description="Polar residues" evidence="1">
    <location>
        <begin position="173"/>
        <end position="182"/>
    </location>
</feature>
<proteinExistence type="predicted"/>
<accession>A0AAD9AVF4</accession>
<evidence type="ECO:0008006" key="6">
    <source>
        <dbReference type="Google" id="ProtNLM"/>
    </source>
</evidence>
<organism evidence="4 5">
    <name type="scientific">Colletotrichum chrysophilum</name>
    <dbReference type="NCBI Taxonomy" id="1836956"/>
    <lineage>
        <taxon>Eukaryota</taxon>
        <taxon>Fungi</taxon>
        <taxon>Dikarya</taxon>
        <taxon>Ascomycota</taxon>
        <taxon>Pezizomycotina</taxon>
        <taxon>Sordariomycetes</taxon>
        <taxon>Hypocreomycetidae</taxon>
        <taxon>Glomerellales</taxon>
        <taxon>Glomerellaceae</taxon>
        <taxon>Colletotrichum</taxon>
        <taxon>Colletotrichum gloeosporioides species complex</taxon>
    </lineage>
</organism>
<keyword evidence="2" id="KW-1133">Transmembrane helix</keyword>
<gene>
    <name evidence="4" type="ORF">CCHR01_03207</name>
</gene>
<comment type="caution">
    <text evidence="4">The sequence shown here is derived from an EMBL/GenBank/DDBJ whole genome shotgun (WGS) entry which is preliminary data.</text>
</comment>
<evidence type="ECO:0000313" key="5">
    <source>
        <dbReference type="Proteomes" id="UP001243330"/>
    </source>
</evidence>
<feature type="signal peptide" evidence="3">
    <location>
        <begin position="1"/>
        <end position="25"/>
    </location>
</feature>
<evidence type="ECO:0000313" key="4">
    <source>
        <dbReference type="EMBL" id="KAK1854124.1"/>
    </source>
</evidence>
<dbReference type="Proteomes" id="UP001243330">
    <property type="component" value="Unassembled WGS sequence"/>
</dbReference>
<dbReference type="AlphaFoldDB" id="A0AAD9AVF4"/>
<evidence type="ECO:0000256" key="1">
    <source>
        <dbReference type="SAM" id="MobiDB-lite"/>
    </source>
</evidence>
<evidence type="ECO:0000256" key="2">
    <source>
        <dbReference type="SAM" id="Phobius"/>
    </source>
</evidence>
<name>A0AAD9AVF4_9PEZI</name>
<feature type="compositionally biased region" description="Polar residues" evidence="1">
    <location>
        <begin position="203"/>
        <end position="234"/>
    </location>
</feature>
<keyword evidence="3" id="KW-0732">Signal</keyword>
<keyword evidence="2" id="KW-0812">Transmembrane</keyword>
<dbReference type="EMBL" id="JAQOWY010000042">
    <property type="protein sequence ID" value="KAK1854124.1"/>
    <property type="molecule type" value="Genomic_DNA"/>
</dbReference>
<feature type="region of interest" description="Disordered" evidence="1">
    <location>
        <begin position="336"/>
        <end position="364"/>
    </location>
</feature>
<feature type="compositionally biased region" description="Basic and acidic residues" evidence="1">
    <location>
        <begin position="355"/>
        <end position="364"/>
    </location>
</feature>
<feature type="transmembrane region" description="Helical" evidence="2">
    <location>
        <begin position="240"/>
        <end position="261"/>
    </location>
</feature>
<feature type="chain" id="PRO_5042286443" description="GPI transamidase component PIG-S" evidence="3">
    <location>
        <begin position="26"/>
        <end position="364"/>
    </location>
</feature>
<protein>
    <recommendedName>
        <fullName evidence="6">GPI transamidase component PIG-S</fullName>
    </recommendedName>
</protein>
<reference evidence="4" key="1">
    <citation type="submission" date="2023-01" db="EMBL/GenBank/DDBJ databases">
        <title>Colletotrichum chrysophilum M932 genome sequence.</title>
        <authorList>
            <person name="Baroncelli R."/>
        </authorList>
    </citation>
    <scope>NUCLEOTIDE SEQUENCE</scope>
    <source>
        <strain evidence="4">M932</strain>
    </source>
</reference>
<feature type="compositionally biased region" description="Low complexity" evidence="1">
    <location>
        <begin position="183"/>
        <end position="197"/>
    </location>
</feature>
<keyword evidence="5" id="KW-1185">Reference proteome</keyword>
<sequence>MFSTLLWRKVCVFAWLVCHNHFTSGLEFTPLSQPHDTLSLTQRDSSRPNASCPVDGHVACGNGTPDYFCCSSDTTCMVLASSTTALCCPKGASCNAITTITCDITKQDVVENPGSVIHTTKLSESLPKCGKQCCPFGYKCRGGSACVLDEDEDTRSTTSTNTIVTRTKSNLVSTTSGSSLANTSAAEATETATTVAERLPASRTPSATGVQQIPTLSTTAPSVSETPAATNSEKTTSGGVIAGTTVAAVASVAGLTCLLWLKRRSISEKVGSAKFPRPWQQLGQNNSDQDVALPRYNSPPPAYAVQQRPPTKQYTFKHYSPESIGADQPVELPATPVSFSMWNPRSPRSPRRPRSHFEPYRRPE</sequence>
<evidence type="ECO:0000256" key="3">
    <source>
        <dbReference type="SAM" id="SignalP"/>
    </source>
</evidence>
<keyword evidence="2" id="KW-0472">Membrane</keyword>